<dbReference type="SUPFAM" id="SSF54060">
    <property type="entry name" value="His-Me finger endonucleases"/>
    <property type="match status" value="1"/>
</dbReference>
<protein>
    <submittedName>
        <fullName evidence="2">HNH endonuclease</fullName>
    </submittedName>
</protein>
<sequence>MQSQVFVHRLVAYLKFGRKELFKDGIVVRHLDDIKHNNSWINIDIGTHEDNRRDEFGME</sequence>
<comment type="caution">
    <text evidence="2">The sequence shown here is derived from an EMBL/GenBank/DDBJ whole genome shotgun (WGS) entry which is preliminary data.</text>
</comment>
<dbReference type="InterPro" id="IPR044925">
    <property type="entry name" value="His-Me_finger_sf"/>
</dbReference>
<dbReference type="RefSeq" id="WP_379294419.1">
    <property type="nucleotide sequence ID" value="NZ_JBHTKX010000016.1"/>
</dbReference>
<name>A0ABW3Q4I8_9BACL</name>
<dbReference type="Proteomes" id="UP001597169">
    <property type="component" value="Unassembled WGS sequence"/>
</dbReference>
<keyword evidence="2" id="KW-0540">Nuclease</keyword>
<dbReference type="GO" id="GO:0004519">
    <property type="term" value="F:endonuclease activity"/>
    <property type="evidence" value="ECO:0007669"/>
    <property type="project" value="UniProtKB-KW"/>
</dbReference>
<evidence type="ECO:0000313" key="3">
    <source>
        <dbReference type="Proteomes" id="UP001597169"/>
    </source>
</evidence>
<dbReference type="InterPro" id="IPR003615">
    <property type="entry name" value="HNH_nuc"/>
</dbReference>
<keyword evidence="2" id="KW-0255">Endonuclease</keyword>
<keyword evidence="3" id="KW-1185">Reference proteome</keyword>
<accession>A0ABW3Q4I8</accession>
<organism evidence="2 3">
    <name type="scientific">Paenibacillus provencensis</name>
    <dbReference type="NCBI Taxonomy" id="441151"/>
    <lineage>
        <taxon>Bacteria</taxon>
        <taxon>Bacillati</taxon>
        <taxon>Bacillota</taxon>
        <taxon>Bacilli</taxon>
        <taxon>Bacillales</taxon>
        <taxon>Paenibacillaceae</taxon>
        <taxon>Paenibacillus</taxon>
    </lineage>
</organism>
<proteinExistence type="predicted"/>
<evidence type="ECO:0000313" key="2">
    <source>
        <dbReference type="EMBL" id="MFD1131747.1"/>
    </source>
</evidence>
<reference evidence="3" key="1">
    <citation type="journal article" date="2019" name="Int. J. Syst. Evol. Microbiol.">
        <title>The Global Catalogue of Microorganisms (GCM) 10K type strain sequencing project: providing services to taxonomists for standard genome sequencing and annotation.</title>
        <authorList>
            <consortium name="The Broad Institute Genomics Platform"/>
            <consortium name="The Broad Institute Genome Sequencing Center for Infectious Disease"/>
            <person name="Wu L."/>
            <person name="Ma J."/>
        </authorList>
    </citation>
    <scope>NUCLEOTIDE SEQUENCE [LARGE SCALE GENOMIC DNA]</scope>
    <source>
        <strain evidence="3">CCUG 53519</strain>
    </source>
</reference>
<dbReference type="Pfam" id="PF13392">
    <property type="entry name" value="HNH_3"/>
    <property type="match status" value="1"/>
</dbReference>
<keyword evidence="2" id="KW-0378">Hydrolase</keyword>
<dbReference type="Gene3D" id="3.90.75.20">
    <property type="match status" value="1"/>
</dbReference>
<evidence type="ECO:0000259" key="1">
    <source>
        <dbReference type="Pfam" id="PF13392"/>
    </source>
</evidence>
<dbReference type="EMBL" id="JBHTKX010000016">
    <property type="protein sequence ID" value="MFD1131747.1"/>
    <property type="molecule type" value="Genomic_DNA"/>
</dbReference>
<feature type="domain" description="HNH nuclease" evidence="1">
    <location>
        <begin position="6"/>
        <end position="53"/>
    </location>
</feature>
<gene>
    <name evidence="2" type="ORF">ACFQ3J_26945</name>
</gene>